<evidence type="ECO:0000256" key="3">
    <source>
        <dbReference type="ARBA" id="ARBA00023163"/>
    </source>
</evidence>
<keyword evidence="2" id="KW-0238">DNA-binding</keyword>
<dbReference type="AlphaFoldDB" id="A0A1F7F2Q4"/>
<feature type="domain" description="HTH araC/xylS-type" evidence="4">
    <location>
        <begin position="470"/>
        <end position="568"/>
    </location>
</feature>
<dbReference type="GO" id="GO:0043565">
    <property type="term" value="F:sequence-specific DNA binding"/>
    <property type="evidence" value="ECO:0007669"/>
    <property type="project" value="InterPro"/>
</dbReference>
<dbReference type="InterPro" id="IPR009057">
    <property type="entry name" value="Homeodomain-like_sf"/>
</dbReference>
<evidence type="ECO:0000256" key="2">
    <source>
        <dbReference type="ARBA" id="ARBA00023125"/>
    </source>
</evidence>
<dbReference type="InterPro" id="IPR018060">
    <property type="entry name" value="HTH_AraC"/>
</dbReference>
<protein>
    <recommendedName>
        <fullName evidence="4">HTH araC/xylS-type domain-containing protein</fullName>
    </recommendedName>
</protein>
<dbReference type="PROSITE" id="PS01124">
    <property type="entry name" value="HTH_ARAC_FAMILY_2"/>
    <property type="match status" value="1"/>
</dbReference>
<evidence type="ECO:0000259" key="4">
    <source>
        <dbReference type="PROSITE" id="PS01124"/>
    </source>
</evidence>
<dbReference type="SMART" id="SM00091">
    <property type="entry name" value="PAS"/>
    <property type="match status" value="2"/>
</dbReference>
<reference evidence="5 6" key="1">
    <citation type="journal article" date="2016" name="Nat. Commun.">
        <title>Thousands of microbial genomes shed light on interconnected biogeochemical processes in an aquifer system.</title>
        <authorList>
            <person name="Anantharaman K."/>
            <person name="Brown C.T."/>
            <person name="Hug L.A."/>
            <person name="Sharon I."/>
            <person name="Castelle C.J."/>
            <person name="Probst A.J."/>
            <person name="Thomas B.C."/>
            <person name="Singh A."/>
            <person name="Wilkins M.J."/>
            <person name="Karaoz U."/>
            <person name="Brodie E.L."/>
            <person name="Williams K.H."/>
            <person name="Hubbard S.S."/>
            <person name="Banfield J.F."/>
        </authorList>
    </citation>
    <scope>NUCLEOTIDE SEQUENCE [LARGE SCALE GENOMIC DNA]</scope>
</reference>
<dbReference type="EMBL" id="MFYX01000137">
    <property type="protein sequence ID" value="OGK00921.1"/>
    <property type="molecule type" value="Genomic_DNA"/>
</dbReference>
<dbReference type="GO" id="GO:0003700">
    <property type="term" value="F:DNA-binding transcription factor activity"/>
    <property type="evidence" value="ECO:0007669"/>
    <property type="project" value="InterPro"/>
</dbReference>
<keyword evidence="3" id="KW-0804">Transcription</keyword>
<evidence type="ECO:0000313" key="6">
    <source>
        <dbReference type="Proteomes" id="UP000179243"/>
    </source>
</evidence>
<dbReference type="Proteomes" id="UP000179243">
    <property type="component" value="Unassembled WGS sequence"/>
</dbReference>
<keyword evidence="1" id="KW-0805">Transcription regulation</keyword>
<evidence type="ECO:0000256" key="1">
    <source>
        <dbReference type="ARBA" id="ARBA00023015"/>
    </source>
</evidence>
<dbReference type="PANTHER" id="PTHR43280">
    <property type="entry name" value="ARAC-FAMILY TRANSCRIPTIONAL REGULATOR"/>
    <property type="match status" value="1"/>
</dbReference>
<dbReference type="Gene3D" id="1.10.10.60">
    <property type="entry name" value="Homeodomain-like"/>
    <property type="match status" value="1"/>
</dbReference>
<dbReference type="SUPFAM" id="SSF46689">
    <property type="entry name" value="Homeodomain-like"/>
    <property type="match status" value="2"/>
</dbReference>
<dbReference type="InterPro" id="IPR035965">
    <property type="entry name" value="PAS-like_dom_sf"/>
</dbReference>
<dbReference type="InterPro" id="IPR000014">
    <property type="entry name" value="PAS"/>
</dbReference>
<sequence length="570" mass="66057">MNEITFKDLFSNPNLVFLIIDENGIIRDVSPNAKKMIGFDKTYFHGKRLEQIFSQRSSFEKQILTIACIKEHAICPGYVYVGLRGKGTHNAIEDVFVDKIFHFSYFSWVNKNSAKFLPISLAPQHVTLESPIVQWLTSLYRQVQQPLVLLDNDFRIFFYNSSFLSLLNYYDDSKILGFPILEFLDERHRNPSPFDFLKKIRDPVGAISKDVKHQWKPMVTVPLKNGSAKKAVNRLFVKNKRLKLKCSNGALKIRENQADPAEPSRLIFSKAVNFPNRDLKVEISFIAEKGIDVTIALGRPVSGGLYRFFDHGYHIDIKFHNHLFCQFSRRSSPLLRSEIEHITPGTTCAITIKRIGPVISIEMNGRIIMHYKDPRPIIGVFASHLYLYCWGHALELRKFAISIKTSKYNRETEEHDRSKFISFATVPGKLFNFYTEQIYCINRVAFVVGFNELPILSRNPGKDTLLSRLEEVRNHIESNYFRKTDFKKLAGMCCISYVHFINKFKEVYGSAPKSFQIECKLREAEKLLKSGKYQIKEVGEMIGFEDVVNFHHFIKKHRHTTPGYMREKPV</sequence>
<comment type="caution">
    <text evidence="5">The sequence shown here is derived from an EMBL/GenBank/DDBJ whole genome shotgun (WGS) entry which is preliminary data.</text>
</comment>
<gene>
    <name evidence="5" type="ORF">A2519_19075</name>
</gene>
<dbReference type="SUPFAM" id="SSF55785">
    <property type="entry name" value="PYP-like sensor domain (PAS domain)"/>
    <property type="match status" value="1"/>
</dbReference>
<dbReference type="PANTHER" id="PTHR43280:SF28">
    <property type="entry name" value="HTH-TYPE TRANSCRIPTIONAL ACTIVATOR RHAS"/>
    <property type="match status" value="1"/>
</dbReference>
<dbReference type="Pfam" id="PF12833">
    <property type="entry name" value="HTH_18"/>
    <property type="match status" value="1"/>
</dbReference>
<accession>A0A1F7F2Q4</accession>
<dbReference type="SMART" id="SM00342">
    <property type="entry name" value="HTH_ARAC"/>
    <property type="match status" value="1"/>
</dbReference>
<name>A0A1F7F2Q4_UNCRA</name>
<proteinExistence type="predicted"/>
<evidence type="ECO:0000313" key="5">
    <source>
        <dbReference type="EMBL" id="OGK00921.1"/>
    </source>
</evidence>
<dbReference type="Pfam" id="PF13426">
    <property type="entry name" value="PAS_9"/>
    <property type="match status" value="2"/>
</dbReference>
<organism evidence="5 6">
    <name type="scientific">Candidatus Raymondbacteria bacterium RIFOXYD12_FULL_49_13</name>
    <dbReference type="NCBI Taxonomy" id="1817890"/>
    <lineage>
        <taxon>Bacteria</taxon>
        <taxon>Raymondiibacteriota</taxon>
    </lineage>
</organism>